<dbReference type="AlphaFoldDB" id="A0A2T1LVN3"/>
<dbReference type="Proteomes" id="UP000239001">
    <property type="component" value="Unassembled WGS sequence"/>
</dbReference>
<evidence type="ECO:0000313" key="2">
    <source>
        <dbReference type="Proteomes" id="UP000239001"/>
    </source>
</evidence>
<reference evidence="1 2" key="2">
    <citation type="submission" date="2018-03" db="EMBL/GenBank/DDBJ databases">
        <authorList>
            <person name="Keele B.F."/>
        </authorList>
    </citation>
    <scope>NUCLEOTIDE SEQUENCE [LARGE SCALE GENOMIC DNA]</scope>
    <source>
        <strain evidence="1 2">CCALA 016</strain>
    </source>
</reference>
<dbReference type="RefSeq" id="WP_106457751.1">
    <property type="nucleotide sequence ID" value="NZ_PXOH01000017.1"/>
</dbReference>
<gene>
    <name evidence="1" type="ORF">C7H19_15285</name>
</gene>
<sequence length="212" mass="24323">MNKVLVGVLLTILSISYEVEARPNRKIIFTAPTDRKRIPQRISSSMSRGCQRNLPKVTLLTPPEYVGTTSSKQTRVFIYFEEKPIAIPIYLTLSKIDESQALIEKQIEIEQKGVTQIELPIELEVNQVYQWSITLVCQSNSKRIDENEEVSGLIERVNLPQFLSKEISQASRWEKANLYASYGIWHESLKATQNTPQFNELLTQVGIKIENR</sequence>
<dbReference type="OrthoDB" id="513783at2"/>
<evidence type="ECO:0008006" key="3">
    <source>
        <dbReference type="Google" id="ProtNLM"/>
    </source>
</evidence>
<accession>A0A2T1LVN3</accession>
<organism evidence="1 2">
    <name type="scientific">Aphanothece hegewaldii CCALA 016</name>
    <dbReference type="NCBI Taxonomy" id="2107694"/>
    <lineage>
        <taxon>Bacteria</taxon>
        <taxon>Bacillati</taxon>
        <taxon>Cyanobacteriota</taxon>
        <taxon>Cyanophyceae</taxon>
        <taxon>Oscillatoriophycideae</taxon>
        <taxon>Chroococcales</taxon>
        <taxon>Aphanothecaceae</taxon>
        <taxon>Aphanothece</taxon>
    </lineage>
</organism>
<proteinExistence type="predicted"/>
<name>A0A2T1LVN3_9CHRO</name>
<dbReference type="Pfam" id="PF06051">
    <property type="entry name" value="DUF928"/>
    <property type="match status" value="1"/>
</dbReference>
<dbReference type="InterPro" id="IPR010328">
    <property type="entry name" value="DUF928"/>
</dbReference>
<comment type="caution">
    <text evidence="1">The sequence shown here is derived from an EMBL/GenBank/DDBJ whole genome shotgun (WGS) entry which is preliminary data.</text>
</comment>
<reference evidence="1 2" key="1">
    <citation type="submission" date="2018-03" db="EMBL/GenBank/DDBJ databases">
        <title>The ancient ancestry and fast evolution of plastids.</title>
        <authorList>
            <person name="Moore K.R."/>
            <person name="Magnabosco C."/>
            <person name="Momper L."/>
            <person name="Gold D.A."/>
            <person name="Bosak T."/>
            <person name="Fournier G.P."/>
        </authorList>
    </citation>
    <scope>NUCLEOTIDE SEQUENCE [LARGE SCALE GENOMIC DNA]</scope>
    <source>
        <strain evidence="1 2">CCALA 016</strain>
    </source>
</reference>
<keyword evidence="2" id="KW-1185">Reference proteome</keyword>
<dbReference type="EMBL" id="PXOH01000017">
    <property type="protein sequence ID" value="PSF35786.1"/>
    <property type="molecule type" value="Genomic_DNA"/>
</dbReference>
<evidence type="ECO:0000313" key="1">
    <source>
        <dbReference type="EMBL" id="PSF35786.1"/>
    </source>
</evidence>
<protein>
    <recommendedName>
        <fullName evidence="3">DUF928 domain-containing protein</fullName>
    </recommendedName>
</protein>